<dbReference type="InterPro" id="IPR007525">
    <property type="entry name" value="FrhB_FdhB_C"/>
</dbReference>
<evidence type="ECO:0000259" key="1">
    <source>
        <dbReference type="PROSITE" id="PS51379"/>
    </source>
</evidence>
<dbReference type="GO" id="GO:0016740">
    <property type="term" value="F:transferase activity"/>
    <property type="evidence" value="ECO:0007669"/>
    <property type="project" value="UniProtKB-KW"/>
</dbReference>
<dbReference type="InterPro" id="IPR007516">
    <property type="entry name" value="Co_F420_Hydgase/DH_bsu_N"/>
</dbReference>
<dbReference type="Pfam" id="PF04230">
    <property type="entry name" value="PS_pyruv_trans"/>
    <property type="match status" value="2"/>
</dbReference>
<dbReference type="EMBL" id="JAJATZ010000010">
    <property type="protein sequence ID" value="MCB5200672.1"/>
    <property type="molecule type" value="Genomic_DNA"/>
</dbReference>
<dbReference type="RefSeq" id="WP_226749151.1">
    <property type="nucleotide sequence ID" value="NZ_JAJATZ010000010.1"/>
</dbReference>
<protein>
    <submittedName>
        <fullName evidence="2">Polysaccharide pyruvyl transferase family protein</fullName>
    </submittedName>
</protein>
<sequence length="1421" mass="156546">MQEDITNQIAAALKQTEAHKHLVRLWVYRDTCVVADFAHAGHAFKADITPLAAGRFAVDLVKKSVTDPYPVFAHKGKKQNIAKDIPLAEVSALLNAQVLGIVAQIDLDHASPAATDSPRKTLRIGVMTLPQNRNFGGNLQLFALMEKLRQLGHQPVVINRRHPPKDFTENAASLARDAKKPAMADHYGMSSKLPNASFVNAELAPATRRFYSSAQLARNIDKYHFDAIIVGSDQVWRAKYARSITRDFFFDFLSGHPNPPKRISYAASFGADEMGFDRPTKDAIRKLIKAFDAVLVREDSAVDLCRSLGAKAHHVLDPTLLLQPGDYNRLIQAKDFGYDQNRMLAYVLDTDPDKAKLIDTIQDRLGLQTYATNGLPLKAESVLQSNDGDRSVESWVASFKSAQFVVTDSFHGVAFSILFNRPFIAYGNPKRGMARFTSLLRMFGLEDRLVVNAAEADLEKILAPIDWDRVNARLDVLRTQSLTLLNDALFAPKRAQAKPGLSLASARPLAVSVVKRTLGPARTKRLKSRLGTLRTRGRSLARRTLVTTGLIKGKPGAAAHPATPTIADINGKGIVVHQTGQRLIDARAPTPAPSQPFTIKDVVARDICIGCGACAIATDGQIAIDVNDKGMHAARLADVENLSPDLLAKADVVCPFSDNAAHEDALGAPQSRTIKMPVDSNVGAYQAVLAGRISDDKQIVGSSSGGLTSWILKSLLSSGRVDGVIHVGGDGDDARMFNYRVSFSVDDVDRHRKSLYYSTTLDDAFKTVKQHPDKTYAIVGVPCFIKSARLLAQNDPALDACLKYYVGIVCGHMKSSFFAESNAWQLGVPPQEVGKVDFRVKIPGKKSSQYNFAAEQGTKDPKKQIRTSRLVGGSWGHNFFQPNACNYCDDVFAETADVVLGDAWLPKYSADWRGTNVVIARNQDIIDILEEGNKSDAITIENISLSDAIKSQGGGLRHRREGLSVRLQDDVDRGQPVPLKRIAPGQLDVPEWRKALIRQRRHLAARSFDAFITAKKTGDLETFKTDMGHEIEVYKYLDARKYPPVDPAAPRKYDVALFGWHHQGNLGGVLTFFALHQILRDIGLSVAVVWRPSRTAINNGNRYNHEILSQYYDYTAHHAPEDLHILRKQCARFVLASDQLWAGKWVPFNPEYEFLGAGDSSVKKISVATSLGGERSQFPIQGAKGAIAAHLLRQIDHVSVREPDGVEMLDSIGVTATQILDPVFLCPPHIYAELQTRARVDIQSTDYVLNYVLDVDDTLVAFARDTVADRTGIADSYFMSTMQNDTAKATKTAQFQSYDGLTFFPDANLADFVAAISQASFVFTDSFHGACMATIFRKPFICAPKGSRGNARFALFDMLGLGDRIQQRDALDPQIIDQPIDWDAVHLKLKDMRSASFDWLAAAFDTEFDKVAQAFDTLPTK</sequence>
<proteinExistence type="predicted"/>
<accession>A0ABS8BY66</accession>
<evidence type="ECO:0000313" key="2">
    <source>
        <dbReference type="EMBL" id="MCB5200672.1"/>
    </source>
</evidence>
<evidence type="ECO:0000313" key="3">
    <source>
        <dbReference type="Proteomes" id="UP001138961"/>
    </source>
</evidence>
<dbReference type="PANTHER" id="PTHR31332:SF0">
    <property type="entry name" value="7-HYDROXYMETHYL CHLOROPHYLL A REDUCTASE, CHLOROPLASTIC"/>
    <property type="match status" value="1"/>
</dbReference>
<feature type="domain" description="4Fe-4S ferredoxin-type" evidence="1">
    <location>
        <begin position="599"/>
        <end position="629"/>
    </location>
</feature>
<dbReference type="InterPro" id="IPR045220">
    <property type="entry name" value="FRHB/FDHB/HCAR-like"/>
</dbReference>
<dbReference type="InterPro" id="IPR017896">
    <property type="entry name" value="4Fe4S_Fe-S-bd"/>
</dbReference>
<dbReference type="InterPro" id="IPR007345">
    <property type="entry name" value="Polysacch_pyruvyl_Trfase"/>
</dbReference>
<reference evidence="2" key="1">
    <citation type="submission" date="2021-10" db="EMBL/GenBank/DDBJ databases">
        <title>Loktanella gaetbuli sp. nov., isolated from a tidal flat.</title>
        <authorList>
            <person name="Park S."/>
            <person name="Yoon J.-H."/>
        </authorList>
    </citation>
    <scope>NUCLEOTIDE SEQUENCE</scope>
    <source>
        <strain evidence="2">TSTF-M6</strain>
    </source>
</reference>
<comment type="caution">
    <text evidence="2">The sequence shown here is derived from an EMBL/GenBank/DDBJ whole genome shotgun (WGS) entry which is preliminary data.</text>
</comment>
<dbReference type="Pfam" id="PF04422">
    <property type="entry name" value="FrhB_FdhB_N"/>
    <property type="match status" value="1"/>
</dbReference>
<dbReference type="Proteomes" id="UP001138961">
    <property type="component" value="Unassembled WGS sequence"/>
</dbReference>
<organism evidence="2 3">
    <name type="scientific">Loktanella gaetbuli</name>
    <dbReference type="NCBI Taxonomy" id="2881335"/>
    <lineage>
        <taxon>Bacteria</taxon>
        <taxon>Pseudomonadati</taxon>
        <taxon>Pseudomonadota</taxon>
        <taxon>Alphaproteobacteria</taxon>
        <taxon>Rhodobacterales</taxon>
        <taxon>Roseobacteraceae</taxon>
        <taxon>Loktanella</taxon>
    </lineage>
</organism>
<gene>
    <name evidence="2" type="ORF">LGQ03_15650</name>
</gene>
<name>A0ABS8BY66_9RHOB</name>
<dbReference type="PROSITE" id="PS51379">
    <property type="entry name" value="4FE4S_FER_2"/>
    <property type="match status" value="1"/>
</dbReference>
<keyword evidence="3" id="KW-1185">Reference proteome</keyword>
<dbReference type="Pfam" id="PF04432">
    <property type="entry name" value="FrhB_FdhB_C"/>
    <property type="match status" value="1"/>
</dbReference>
<keyword evidence="2" id="KW-0808">Transferase</keyword>
<dbReference type="PANTHER" id="PTHR31332">
    <property type="entry name" value="7-HYDROXYMETHYL CHLOROPHYLL A REDUCTASE, CHLOROPLASTIC"/>
    <property type="match status" value="1"/>
</dbReference>